<evidence type="ECO:0000313" key="3">
    <source>
        <dbReference type="EMBL" id="TVY39070.1"/>
    </source>
</evidence>
<dbReference type="InterPro" id="IPR017853">
    <property type="entry name" value="GH"/>
</dbReference>
<dbReference type="SUPFAM" id="SSF51445">
    <property type="entry name" value="(Trans)glycosidases"/>
    <property type="match status" value="1"/>
</dbReference>
<organism evidence="3 4">
    <name type="scientific">Lachnellula subtilissima</name>
    <dbReference type="NCBI Taxonomy" id="602034"/>
    <lineage>
        <taxon>Eukaryota</taxon>
        <taxon>Fungi</taxon>
        <taxon>Dikarya</taxon>
        <taxon>Ascomycota</taxon>
        <taxon>Pezizomycotina</taxon>
        <taxon>Leotiomycetes</taxon>
        <taxon>Helotiales</taxon>
        <taxon>Lachnaceae</taxon>
        <taxon>Lachnellula</taxon>
    </lineage>
</organism>
<comment type="caution">
    <text evidence="3">The sequence shown here is derived from an EMBL/GenBank/DDBJ whole genome shotgun (WGS) entry which is preliminary data.</text>
</comment>
<protein>
    <submittedName>
        <fullName evidence="3">Beta-glucuronidase</fullName>
    </submittedName>
</protein>
<dbReference type="InterPro" id="IPR052974">
    <property type="entry name" value="GH79_Enzymes"/>
</dbReference>
<proteinExistence type="predicted"/>
<dbReference type="Gene3D" id="3.20.20.80">
    <property type="entry name" value="Glycosidases"/>
    <property type="match status" value="1"/>
</dbReference>
<evidence type="ECO:0000259" key="2">
    <source>
        <dbReference type="Pfam" id="PF16862"/>
    </source>
</evidence>
<feature type="domain" description="Beta-glucuronidase C-terminal" evidence="2">
    <location>
        <begin position="379"/>
        <end position="481"/>
    </location>
</feature>
<evidence type="ECO:0000313" key="4">
    <source>
        <dbReference type="Proteomes" id="UP000462212"/>
    </source>
</evidence>
<reference evidence="3 4" key="1">
    <citation type="submission" date="2018-05" db="EMBL/GenBank/DDBJ databases">
        <title>Genome sequencing and assembly of the regulated plant pathogen Lachnellula willkommii and related sister species for the development of diagnostic species identification markers.</title>
        <authorList>
            <person name="Giroux E."/>
            <person name="Bilodeau G."/>
        </authorList>
    </citation>
    <scope>NUCLEOTIDE SEQUENCE [LARGE SCALE GENOMIC DNA]</scope>
    <source>
        <strain evidence="3 4">CBS 197.66</strain>
    </source>
</reference>
<dbReference type="AlphaFoldDB" id="A0A8H8UCE0"/>
<sequence length="484" mass="50805">MLSHFVSALAIPALVRAATVTYSVPAAAPTTAATLDVAPVAISIEFFTWPSYMTNVTATNQCLSNLEALTGEWPAIRIGGTTQNRADYNASMSAYAVYSTSSATGVPTILTYGPSFIDLAAAYKGRITMGDYPATNYFLNSANKIIGLNRGHDNITNTILAAKYCKAKMTNLFAIEAGNEPEYWSGATAAADAEAQDDWAIRIGQAISTTSIMEEGNSLSAPPTWGAAELIATENSTVTPYVKTFSHHAYPGGDTTTLMEHGLTVSKMAVFKADIAAATTAGKQYVFGETNSVSGGGAAAVSPTYSSAIWTLDYALYAMTLNAKRLYFHHGTLGACEYCWFGRFTMGASYYGAYAASAAMAGGSKIVILDAGTTNYATYIVYGSSGAPLRAVLINTDFYSGTSTRGSEVFTLSGFSSTSVKAKRLTAPASTSRVDEGSSPSFGGQEFENGSCVKTGTEVYETIDVSGGAANFTVNASKALVVYF</sequence>
<dbReference type="OrthoDB" id="2796951at2759"/>
<name>A0A8H8UCE0_9HELO</name>
<dbReference type="InterPro" id="IPR031728">
    <property type="entry name" value="GlcAase_C"/>
</dbReference>
<keyword evidence="1" id="KW-0732">Signal</keyword>
<dbReference type="Pfam" id="PF16862">
    <property type="entry name" value="Glyco_hydro_79C"/>
    <property type="match status" value="1"/>
</dbReference>
<dbReference type="EMBL" id="QGMJ01000247">
    <property type="protein sequence ID" value="TVY39070.1"/>
    <property type="molecule type" value="Genomic_DNA"/>
</dbReference>
<feature type="chain" id="PRO_5034137638" evidence="1">
    <location>
        <begin position="18"/>
        <end position="484"/>
    </location>
</feature>
<dbReference type="PANTHER" id="PTHR36183">
    <property type="entry name" value="BETA-GLUCURONIDASE"/>
    <property type="match status" value="1"/>
</dbReference>
<feature type="signal peptide" evidence="1">
    <location>
        <begin position="1"/>
        <end position="17"/>
    </location>
</feature>
<accession>A0A8H8UCE0</accession>
<keyword evidence="4" id="KW-1185">Reference proteome</keyword>
<evidence type="ECO:0000256" key="1">
    <source>
        <dbReference type="SAM" id="SignalP"/>
    </source>
</evidence>
<gene>
    <name evidence="3" type="ORF">LSUB1_G003837</name>
</gene>
<dbReference type="PANTHER" id="PTHR36183:SF3">
    <property type="entry name" value="BETA-GLUCURONIDASE C-TERMINAL DOMAIN-CONTAINING PROTEIN"/>
    <property type="match status" value="1"/>
</dbReference>
<dbReference type="Proteomes" id="UP000462212">
    <property type="component" value="Unassembled WGS sequence"/>
</dbReference>